<dbReference type="InterPro" id="IPR001202">
    <property type="entry name" value="WW_dom"/>
</dbReference>
<evidence type="ECO:0000256" key="1">
    <source>
        <dbReference type="SAM" id="MobiDB-lite"/>
    </source>
</evidence>
<comment type="caution">
    <text evidence="3">The sequence shown here is derived from an EMBL/GenBank/DDBJ whole genome shotgun (WGS) entry which is preliminary data.</text>
</comment>
<dbReference type="Proteomes" id="UP000193944">
    <property type="component" value="Unassembled WGS sequence"/>
</dbReference>
<dbReference type="EMBL" id="MCFG01000361">
    <property type="protein sequence ID" value="ORX75357.1"/>
    <property type="molecule type" value="Genomic_DNA"/>
</dbReference>
<dbReference type="InterPro" id="IPR036020">
    <property type="entry name" value="WW_dom_sf"/>
</dbReference>
<proteinExistence type="predicted"/>
<feature type="domain" description="WW" evidence="2">
    <location>
        <begin position="10"/>
        <end position="41"/>
    </location>
</feature>
<dbReference type="SUPFAM" id="SSF51045">
    <property type="entry name" value="WW domain"/>
    <property type="match status" value="1"/>
</dbReference>
<keyword evidence="4" id="KW-1185">Reference proteome</keyword>
<reference evidence="3 4" key="1">
    <citation type="submission" date="2016-08" db="EMBL/GenBank/DDBJ databases">
        <title>A Parts List for Fungal Cellulosomes Revealed by Comparative Genomics.</title>
        <authorList>
            <consortium name="DOE Joint Genome Institute"/>
            <person name="Haitjema C.H."/>
            <person name="Gilmore S.P."/>
            <person name="Henske J.K."/>
            <person name="Solomon K.V."/>
            <person name="De Groot R."/>
            <person name="Kuo A."/>
            <person name="Mondo S.J."/>
            <person name="Salamov A.A."/>
            <person name="Labutti K."/>
            <person name="Zhao Z."/>
            <person name="Chiniquy J."/>
            <person name="Barry K."/>
            <person name="Brewer H.M."/>
            <person name="Purvine S.O."/>
            <person name="Wright A.T."/>
            <person name="Boxma B."/>
            <person name="Van Alen T."/>
            <person name="Hackstein J.H."/>
            <person name="Baker S.E."/>
            <person name="Grigoriev I.V."/>
            <person name="O'Malley M.A."/>
        </authorList>
    </citation>
    <scope>NUCLEOTIDE SEQUENCE [LARGE SCALE GENOMIC DNA]</scope>
    <source>
        <strain evidence="3 4">S4</strain>
    </source>
</reference>
<feature type="compositionally biased region" description="Acidic residues" evidence="1">
    <location>
        <begin position="55"/>
        <end position="67"/>
    </location>
</feature>
<feature type="region of interest" description="Disordered" evidence="1">
    <location>
        <begin position="116"/>
        <end position="157"/>
    </location>
</feature>
<name>A0A1Y1WP95_9FUNG</name>
<feature type="compositionally biased region" description="Polar residues" evidence="1">
    <location>
        <begin position="144"/>
        <end position="153"/>
    </location>
</feature>
<dbReference type="PROSITE" id="PS50020">
    <property type="entry name" value="WW_DOMAIN_2"/>
    <property type="match status" value="1"/>
</dbReference>
<evidence type="ECO:0000313" key="4">
    <source>
        <dbReference type="Proteomes" id="UP000193944"/>
    </source>
</evidence>
<dbReference type="Gene3D" id="2.20.70.10">
    <property type="match status" value="1"/>
</dbReference>
<accession>A0A1Y1WP95</accession>
<feature type="region of interest" description="Disordered" evidence="1">
    <location>
        <begin position="51"/>
        <end position="71"/>
    </location>
</feature>
<gene>
    <name evidence="3" type="ORF">BCR32DRAFT_285237</name>
</gene>
<feature type="compositionally biased region" description="Basic and acidic residues" evidence="1">
    <location>
        <begin position="116"/>
        <end position="143"/>
    </location>
</feature>
<evidence type="ECO:0000313" key="3">
    <source>
        <dbReference type="EMBL" id="ORX75357.1"/>
    </source>
</evidence>
<organism evidence="3 4">
    <name type="scientific">Anaeromyces robustus</name>
    <dbReference type="NCBI Taxonomy" id="1754192"/>
    <lineage>
        <taxon>Eukaryota</taxon>
        <taxon>Fungi</taxon>
        <taxon>Fungi incertae sedis</taxon>
        <taxon>Chytridiomycota</taxon>
        <taxon>Chytridiomycota incertae sedis</taxon>
        <taxon>Neocallimastigomycetes</taxon>
        <taxon>Neocallimastigales</taxon>
        <taxon>Neocallimastigaceae</taxon>
        <taxon>Anaeromyces</taxon>
    </lineage>
</organism>
<reference evidence="3 4" key="2">
    <citation type="submission" date="2016-08" db="EMBL/GenBank/DDBJ databases">
        <title>Pervasive Adenine N6-methylation of Active Genes in Fungi.</title>
        <authorList>
            <consortium name="DOE Joint Genome Institute"/>
            <person name="Mondo S.J."/>
            <person name="Dannebaum R.O."/>
            <person name="Kuo R.C."/>
            <person name="Labutti K."/>
            <person name="Haridas S."/>
            <person name="Kuo A."/>
            <person name="Salamov A."/>
            <person name="Ahrendt S.R."/>
            <person name="Lipzen A."/>
            <person name="Sullivan W."/>
            <person name="Andreopoulos W.B."/>
            <person name="Clum A."/>
            <person name="Lindquist E."/>
            <person name="Daum C."/>
            <person name="Ramamoorthy G.K."/>
            <person name="Gryganskyi A."/>
            <person name="Culley D."/>
            <person name="Magnuson J.K."/>
            <person name="James T.Y."/>
            <person name="O'Malley M.A."/>
            <person name="Stajich J.E."/>
            <person name="Spatafora J.W."/>
            <person name="Visel A."/>
            <person name="Grigoriev I.V."/>
        </authorList>
    </citation>
    <scope>NUCLEOTIDE SEQUENCE [LARGE SCALE GENOMIC DNA]</scope>
    <source>
        <strain evidence="3 4">S4</strain>
    </source>
</reference>
<protein>
    <recommendedName>
        <fullName evidence="2">WW domain-containing protein</fullName>
    </recommendedName>
</protein>
<dbReference type="STRING" id="1754192.A0A1Y1WP95"/>
<sequence length="169" mass="20363">MVNIYEYFSPSGWKIRWDEKKSLYYYENIKSKLITWEYPTVIEAQSELIRNKNEENDDDDENMDLESDNGIVSYTDTNVKEKLKKEEKSSTTKHKKITTIKDKNMLKLMQKWKKVEDSLNNSDNEREEKLERWAEEQKNKVDSNENPNFQPISGNWREKILKRKELQNS</sequence>
<dbReference type="OrthoDB" id="2367685at2759"/>
<dbReference type="AlphaFoldDB" id="A0A1Y1WP95"/>
<evidence type="ECO:0000259" key="2">
    <source>
        <dbReference type="PROSITE" id="PS50020"/>
    </source>
</evidence>